<feature type="compositionally biased region" description="Basic and acidic residues" evidence="1">
    <location>
        <begin position="13"/>
        <end position="24"/>
    </location>
</feature>
<evidence type="ECO:0000313" key="3">
    <source>
        <dbReference type="Proteomes" id="UP001266305"/>
    </source>
</evidence>
<name>A0ABQ9V852_SAGOE</name>
<keyword evidence="3" id="KW-1185">Reference proteome</keyword>
<reference evidence="2 3" key="1">
    <citation type="submission" date="2023-05" db="EMBL/GenBank/DDBJ databases">
        <title>B98-5 Cell Line De Novo Hybrid Assembly: An Optical Mapping Approach.</title>
        <authorList>
            <person name="Kananen K."/>
            <person name="Auerbach J.A."/>
            <person name="Kautto E."/>
            <person name="Blachly J.S."/>
        </authorList>
    </citation>
    <scope>NUCLEOTIDE SEQUENCE [LARGE SCALE GENOMIC DNA]</scope>
    <source>
        <strain evidence="2">B95-8</strain>
        <tissue evidence="2">Cell line</tissue>
    </source>
</reference>
<protein>
    <submittedName>
        <fullName evidence="2">Uncharacterized protein</fullName>
    </submittedName>
</protein>
<dbReference type="Proteomes" id="UP001266305">
    <property type="component" value="Unassembled WGS sequence"/>
</dbReference>
<evidence type="ECO:0000256" key="1">
    <source>
        <dbReference type="SAM" id="MobiDB-lite"/>
    </source>
</evidence>
<feature type="region of interest" description="Disordered" evidence="1">
    <location>
        <begin position="1"/>
        <end position="24"/>
    </location>
</feature>
<feature type="non-terminal residue" evidence="2">
    <location>
        <position position="54"/>
    </location>
</feature>
<dbReference type="EMBL" id="JASSZA010000007">
    <property type="protein sequence ID" value="KAK2105436.1"/>
    <property type="molecule type" value="Genomic_DNA"/>
</dbReference>
<organism evidence="2 3">
    <name type="scientific">Saguinus oedipus</name>
    <name type="common">Cotton-top tamarin</name>
    <name type="synonym">Oedipomidas oedipus</name>
    <dbReference type="NCBI Taxonomy" id="9490"/>
    <lineage>
        <taxon>Eukaryota</taxon>
        <taxon>Metazoa</taxon>
        <taxon>Chordata</taxon>
        <taxon>Craniata</taxon>
        <taxon>Vertebrata</taxon>
        <taxon>Euteleostomi</taxon>
        <taxon>Mammalia</taxon>
        <taxon>Eutheria</taxon>
        <taxon>Euarchontoglires</taxon>
        <taxon>Primates</taxon>
        <taxon>Haplorrhini</taxon>
        <taxon>Platyrrhini</taxon>
        <taxon>Cebidae</taxon>
        <taxon>Callitrichinae</taxon>
        <taxon>Saguinus</taxon>
    </lineage>
</organism>
<accession>A0ABQ9V852</accession>
<gene>
    <name evidence="2" type="ORF">P7K49_014950</name>
</gene>
<evidence type="ECO:0000313" key="2">
    <source>
        <dbReference type="EMBL" id="KAK2105436.1"/>
    </source>
</evidence>
<comment type="caution">
    <text evidence="2">The sequence shown here is derived from an EMBL/GenBank/DDBJ whole genome shotgun (WGS) entry which is preliminary data.</text>
</comment>
<sequence length="54" mass="6328">MESQVLSTPRALAHHEQEAPQHLPVREAETHTLREAWMWGPEARTLPGHWLDHR</sequence>
<proteinExistence type="predicted"/>